<dbReference type="RefSeq" id="WP_048187708.1">
    <property type="nucleotide sequence ID" value="NZ_CP011097.1"/>
</dbReference>
<keyword evidence="1 4" id="KW-0436">Ligase</keyword>
<dbReference type="SUPFAM" id="SSF55681">
    <property type="entry name" value="Class II aaRS and biotin synthetases"/>
    <property type="match status" value="1"/>
</dbReference>
<keyword evidence="5" id="KW-1185">Reference proteome</keyword>
<evidence type="ECO:0000256" key="2">
    <source>
        <dbReference type="SAM" id="Coils"/>
    </source>
</evidence>
<dbReference type="PANTHER" id="PTHR12835">
    <property type="entry name" value="BIOTIN PROTEIN LIGASE"/>
    <property type="match status" value="1"/>
</dbReference>
<gene>
    <name evidence="4" type="ORF">SU86_001200</name>
</gene>
<dbReference type="InterPro" id="IPR013196">
    <property type="entry name" value="HTH_11"/>
</dbReference>
<dbReference type="EMBL" id="CP011097">
    <property type="protein sequence ID" value="AJZ75227.1"/>
    <property type="molecule type" value="Genomic_DNA"/>
</dbReference>
<reference evidence="4 5" key="1">
    <citation type="journal article" date="2016" name="Sci. Rep.">
        <title>A novel ammonia-oxidizing archaeon from wastewater treatment plant: Its enrichment, physiological and genomic characteristics.</title>
        <authorList>
            <person name="Li Y."/>
            <person name="Ding K."/>
            <person name="Wen X."/>
            <person name="Zhang B."/>
            <person name="Shen B."/>
            <person name="Yang Y."/>
        </authorList>
    </citation>
    <scope>NUCLEOTIDE SEQUENCE [LARGE SCALE GENOMIC DNA]</scope>
    <source>
        <strain evidence="4 5">SAT1</strain>
    </source>
</reference>
<dbReference type="KEGG" id="tah:SU86_001200"/>
<dbReference type="AlphaFoldDB" id="A0A3G1B5M2"/>
<dbReference type="Gene3D" id="3.30.930.10">
    <property type="entry name" value="Bira Bifunctional Protein, Domain 2"/>
    <property type="match status" value="1"/>
</dbReference>
<dbReference type="Proteomes" id="UP000266745">
    <property type="component" value="Chromosome"/>
</dbReference>
<organism evidence="4 5">
    <name type="scientific">Candidatus Nitrosotenuis cloacae</name>
    <dbReference type="NCBI Taxonomy" id="1603555"/>
    <lineage>
        <taxon>Archaea</taxon>
        <taxon>Nitrososphaerota</taxon>
        <taxon>Candidatus Nitrosotenuis</taxon>
    </lineage>
</organism>
<sequence>MLYTSDENQGLVKVLQFLKAHRLEHLSGEDLSEVLHISRVAIWKHIKKIQSLGYKIESKQNLGYRLIDTTNLLLPWEITEDLKTKQIGNKVYYFDSVDSTQSFATNIAKNQNEFGAVIIAESQTLGKGRLGRQWVSPKGGIWLSVILQPKFDISKITLIPFAVAIALSNAIEKSLKIKTELKWPNDLTIHGKKVAGIIIDASIESTRIESIVVGVGINFKIKPKEIEHKIKQKGNFYGVETLIKDDKTKPVKLVKTFLEELEGILQELEQDKAQSIITQWTKRSSTIGRQITINSSGTKTTGKAIRLDRDGTLVIKSGTKTSWITSGDISHQN</sequence>
<dbReference type="GO" id="GO:0005737">
    <property type="term" value="C:cytoplasm"/>
    <property type="evidence" value="ECO:0007669"/>
    <property type="project" value="TreeGrafter"/>
</dbReference>
<feature type="coiled-coil region" evidence="2">
    <location>
        <begin position="251"/>
        <end position="278"/>
    </location>
</feature>
<dbReference type="InterPro" id="IPR030855">
    <property type="entry name" value="Bifunct_BirA"/>
</dbReference>
<feature type="domain" description="BPL/LPL catalytic" evidence="3">
    <location>
        <begin position="76"/>
        <end position="269"/>
    </location>
</feature>
<dbReference type="Gene3D" id="2.30.30.100">
    <property type="match status" value="1"/>
</dbReference>
<dbReference type="PROSITE" id="PS51733">
    <property type="entry name" value="BPL_LPL_CATALYTIC"/>
    <property type="match status" value="1"/>
</dbReference>
<dbReference type="InterPro" id="IPR004408">
    <property type="entry name" value="Biotin_CoA_COase_ligase"/>
</dbReference>
<dbReference type="STRING" id="1603555.SU86_001200"/>
<dbReference type="CDD" id="cd16442">
    <property type="entry name" value="BPL"/>
    <property type="match status" value="1"/>
</dbReference>
<dbReference type="SUPFAM" id="SSF46785">
    <property type="entry name" value="Winged helix' DNA-binding domain"/>
    <property type="match status" value="1"/>
</dbReference>
<evidence type="ECO:0000313" key="5">
    <source>
        <dbReference type="Proteomes" id="UP000266745"/>
    </source>
</evidence>
<dbReference type="HAMAP" id="MF_00978">
    <property type="entry name" value="Bifunct_BirA"/>
    <property type="match status" value="1"/>
</dbReference>
<evidence type="ECO:0000313" key="4">
    <source>
        <dbReference type="EMBL" id="AJZ75227.1"/>
    </source>
</evidence>
<name>A0A3G1B5M2_9ARCH</name>
<evidence type="ECO:0000259" key="3">
    <source>
        <dbReference type="PROSITE" id="PS51733"/>
    </source>
</evidence>
<dbReference type="GO" id="GO:0004077">
    <property type="term" value="F:biotin--[biotin carboxyl-carrier protein] ligase activity"/>
    <property type="evidence" value="ECO:0007669"/>
    <property type="project" value="InterPro"/>
</dbReference>
<accession>A0A3G1B5M2</accession>
<dbReference type="InterPro" id="IPR003142">
    <property type="entry name" value="BPL_C"/>
</dbReference>
<dbReference type="GO" id="GO:0006355">
    <property type="term" value="P:regulation of DNA-templated transcription"/>
    <property type="evidence" value="ECO:0007669"/>
    <property type="project" value="InterPro"/>
</dbReference>
<evidence type="ECO:0000256" key="1">
    <source>
        <dbReference type="ARBA" id="ARBA00022598"/>
    </source>
</evidence>
<keyword evidence="2" id="KW-0175">Coiled coil</keyword>
<dbReference type="InterPro" id="IPR045864">
    <property type="entry name" value="aa-tRNA-synth_II/BPL/LPL"/>
</dbReference>
<dbReference type="Pfam" id="PF02237">
    <property type="entry name" value="BPL_C"/>
    <property type="match status" value="1"/>
</dbReference>
<dbReference type="PANTHER" id="PTHR12835:SF5">
    <property type="entry name" value="BIOTIN--PROTEIN LIGASE"/>
    <property type="match status" value="1"/>
</dbReference>
<dbReference type="GeneID" id="24874995"/>
<dbReference type="Gene3D" id="1.10.10.10">
    <property type="entry name" value="Winged helix-like DNA-binding domain superfamily/Winged helix DNA-binding domain"/>
    <property type="match status" value="1"/>
</dbReference>
<proteinExistence type="inferred from homology"/>
<dbReference type="InterPro" id="IPR004143">
    <property type="entry name" value="BPL_LPL_catalytic"/>
</dbReference>
<dbReference type="Pfam" id="PF03099">
    <property type="entry name" value="BPL_LplA_LipB"/>
    <property type="match status" value="1"/>
</dbReference>
<dbReference type="Pfam" id="PF08279">
    <property type="entry name" value="HTH_11"/>
    <property type="match status" value="1"/>
</dbReference>
<dbReference type="NCBIfam" id="TIGR00121">
    <property type="entry name" value="birA_ligase"/>
    <property type="match status" value="1"/>
</dbReference>
<dbReference type="OrthoDB" id="46252at2157"/>
<protein>
    <submittedName>
        <fullName evidence="4">Biotin--acetyl-CoA-carboxylase ligase</fullName>
    </submittedName>
</protein>
<dbReference type="InterPro" id="IPR036388">
    <property type="entry name" value="WH-like_DNA-bd_sf"/>
</dbReference>
<dbReference type="InterPro" id="IPR036390">
    <property type="entry name" value="WH_DNA-bd_sf"/>
</dbReference>